<feature type="chain" id="PRO_5030813589" description="PEP-CTERM protein-sorting domain-containing protein" evidence="1">
    <location>
        <begin position="27"/>
        <end position="742"/>
    </location>
</feature>
<comment type="caution">
    <text evidence="2">The sequence shown here is derived from an EMBL/GenBank/DDBJ whole genome shotgun (WGS) entry which is preliminary data.</text>
</comment>
<protein>
    <recommendedName>
        <fullName evidence="4">PEP-CTERM protein-sorting domain-containing protein</fullName>
    </recommendedName>
</protein>
<proteinExistence type="predicted"/>
<dbReference type="Proteomes" id="UP000590740">
    <property type="component" value="Unassembled WGS sequence"/>
</dbReference>
<evidence type="ECO:0000313" key="3">
    <source>
        <dbReference type="Proteomes" id="UP000590740"/>
    </source>
</evidence>
<reference evidence="2 3" key="1">
    <citation type="submission" date="2020-08" db="EMBL/GenBank/DDBJ databases">
        <title>Genomic Encyclopedia of Type Strains, Phase IV (KMG-IV): sequencing the most valuable type-strain genomes for metagenomic binning, comparative biology and taxonomic classification.</title>
        <authorList>
            <person name="Goeker M."/>
        </authorList>
    </citation>
    <scope>NUCLEOTIDE SEQUENCE [LARGE SCALE GENOMIC DNA]</scope>
    <source>
        <strain evidence="2 3">DSM 12252</strain>
    </source>
</reference>
<organism evidence="2 3">
    <name type="scientific">Prosthecobacter vanneervenii</name>
    <dbReference type="NCBI Taxonomy" id="48466"/>
    <lineage>
        <taxon>Bacteria</taxon>
        <taxon>Pseudomonadati</taxon>
        <taxon>Verrucomicrobiota</taxon>
        <taxon>Verrucomicrobiia</taxon>
        <taxon>Verrucomicrobiales</taxon>
        <taxon>Verrucomicrobiaceae</taxon>
        <taxon>Prosthecobacter</taxon>
    </lineage>
</organism>
<gene>
    <name evidence="2" type="ORF">HNQ65_000325</name>
</gene>
<keyword evidence="3" id="KW-1185">Reference proteome</keyword>
<keyword evidence="1" id="KW-0732">Signal</keyword>
<evidence type="ECO:0008006" key="4">
    <source>
        <dbReference type="Google" id="ProtNLM"/>
    </source>
</evidence>
<evidence type="ECO:0000256" key="1">
    <source>
        <dbReference type="SAM" id="SignalP"/>
    </source>
</evidence>
<accession>A0A7W8DIE2</accession>
<name>A0A7W8DIE2_9BACT</name>
<sequence length="742" mass="71956">MKILPWKITAATFTLAALLAATSLPAATFVISTNSTTAQTLGSGSGQTGTINSGVSLTVSGATVAVTITGNNETLTNLGTLSQTGTGRAIRDNTGVTGLIINNGSSTNSTALMQTADADVIQMNKAAASVTFNNYGTLTSLNASAGGSQAIDFNAITSGSNILNNYSTGIIQASEADAVRPGLNGAVNNDGTIKSTTSTGSSSDGIDAQANTGITIVNAASAGGGTGTGLIEGARHGITGGNTATDASGNPTVNNGAYTMSITNNLGGTIKGNNGSGINIDGLNANETATIINRGTITGNGRDLGDGAAHDGDGIDIDGVVNITNTGTIKSINAYGGTPVGGVQGIENSEGITVGGGIITNSGLIQGSVAAGNTTAIGRGITIAGVDKLITNGGTGSEVDTPIPVQAPYAATTITNQVGGQIIGDSDSAIIFSSALSSGFSHTIANQAGALIQTGSTTAPAILTAADFVTINDSGTIDGSSSGKAITMGTAGGAINVSGGSAVINGNIDGGNASVTSATFTPGVGNSFSYSGSMSNLHDVTISTGNVILSGASTYSGSTTVNGTLSVTNTTGSATGSGSVLVNSGGVLKGTGSIGGDLSLANGGTLSPGLSAGTLGVGGSLSLVSGSHLAFDLGSISDLVNITGALNYTGGGATIFDIVDSGGLTSGSDYTLLNYGSVSGLSLSNLSFGNTPAGFAGQFTVGTNSLTLHVNAVPEPSRALLGAMGLAFIALRRRRLRKGTAA</sequence>
<dbReference type="EMBL" id="JACHIG010000001">
    <property type="protein sequence ID" value="MBB5030771.1"/>
    <property type="molecule type" value="Genomic_DNA"/>
</dbReference>
<feature type="signal peptide" evidence="1">
    <location>
        <begin position="1"/>
        <end position="26"/>
    </location>
</feature>
<evidence type="ECO:0000313" key="2">
    <source>
        <dbReference type="EMBL" id="MBB5030771.1"/>
    </source>
</evidence>
<dbReference type="RefSeq" id="WP_221306010.1">
    <property type="nucleotide sequence ID" value="NZ_JACHIG010000001.1"/>
</dbReference>
<dbReference type="AlphaFoldDB" id="A0A7W8DIE2"/>